<name>A0A7W7RGW2_9ACTN</name>
<keyword evidence="2" id="KW-1185">Reference proteome</keyword>
<comment type="caution">
    <text evidence="1">The sequence shown here is derived from an EMBL/GenBank/DDBJ whole genome shotgun (WGS) entry which is preliminary data.</text>
</comment>
<evidence type="ECO:0000313" key="2">
    <source>
        <dbReference type="Proteomes" id="UP000523007"/>
    </source>
</evidence>
<dbReference type="Proteomes" id="UP000523007">
    <property type="component" value="Unassembled WGS sequence"/>
</dbReference>
<reference evidence="1 2" key="1">
    <citation type="submission" date="2020-08" db="EMBL/GenBank/DDBJ databases">
        <title>Sequencing the genomes of 1000 actinobacteria strains.</title>
        <authorList>
            <person name="Klenk H.-P."/>
        </authorList>
    </citation>
    <scope>NUCLEOTIDE SEQUENCE [LARGE SCALE GENOMIC DNA]</scope>
    <source>
        <strain evidence="1 2">DSM 102030</strain>
    </source>
</reference>
<dbReference type="RefSeq" id="WP_184578197.1">
    <property type="nucleotide sequence ID" value="NZ_JACHJT010000001.1"/>
</dbReference>
<accession>A0A7W7RGW2</accession>
<proteinExistence type="predicted"/>
<dbReference type="EMBL" id="JACHJT010000001">
    <property type="protein sequence ID" value="MBB4931670.1"/>
    <property type="molecule type" value="Genomic_DNA"/>
</dbReference>
<protein>
    <submittedName>
        <fullName evidence="1">Uncharacterized protein</fullName>
    </submittedName>
</protein>
<organism evidence="1 2">
    <name type="scientific">Lipingzhangella halophila</name>
    <dbReference type="NCBI Taxonomy" id="1783352"/>
    <lineage>
        <taxon>Bacteria</taxon>
        <taxon>Bacillati</taxon>
        <taxon>Actinomycetota</taxon>
        <taxon>Actinomycetes</taxon>
        <taxon>Streptosporangiales</taxon>
        <taxon>Nocardiopsidaceae</taxon>
        <taxon>Lipingzhangella</taxon>
    </lineage>
</organism>
<gene>
    <name evidence="1" type="ORF">F4561_002490</name>
</gene>
<sequence length="126" mass="14313">MTDFWLPPDSLVAGSITEFWTTVPLRIPAGWTVHRNIFAARRLPSGRYEAEDSEDLFWATTRLSVEAAGEEVHLDAGWYRTHFRLVVFVHGWDDIRQDHWTADLGDFVTTLESWLASNLLGGGPVN</sequence>
<dbReference type="AlphaFoldDB" id="A0A7W7RGW2"/>
<evidence type="ECO:0000313" key="1">
    <source>
        <dbReference type="EMBL" id="MBB4931670.1"/>
    </source>
</evidence>